<protein>
    <submittedName>
        <fullName evidence="6">Class I SAM-dependent methyltransferase</fullName>
    </submittedName>
</protein>
<proteinExistence type="predicted"/>
<evidence type="ECO:0000313" key="6">
    <source>
        <dbReference type="EMBL" id="HHX99495.1"/>
    </source>
</evidence>
<keyword evidence="3" id="KW-0949">S-adenosyl-L-methionine</keyword>
<gene>
    <name evidence="6" type="ORF">GX533_02340</name>
</gene>
<evidence type="ECO:0000256" key="1">
    <source>
        <dbReference type="ARBA" id="ARBA00022603"/>
    </source>
</evidence>
<feature type="domain" description="Methyltransferase" evidence="5">
    <location>
        <begin position="51"/>
        <end position="125"/>
    </location>
</feature>
<keyword evidence="4" id="KW-1133">Transmembrane helix</keyword>
<evidence type="ECO:0000256" key="3">
    <source>
        <dbReference type="ARBA" id="ARBA00022691"/>
    </source>
</evidence>
<keyword evidence="4" id="KW-0472">Membrane</keyword>
<dbReference type="Pfam" id="PF13847">
    <property type="entry name" value="Methyltransf_31"/>
    <property type="match status" value="1"/>
</dbReference>
<feature type="transmembrane region" description="Helical" evidence="4">
    <location>
        <begin position="6"/>
        <end position="30"/>
    </location>
</feature>
<dbReference type="CDD" id="cd02440">
    <property type="entry name" value="AdoMet_MTases"/>
    <property type="match status" value="1"/>
</dbReference>
<name>A0A832R947_9BACT</name>
<organism evidence="6 7">
    <name type="scientific">Candidatus Dojkabacteria bacterium</name>
    <dbReference type="NCBI Taxonomy" id="2099670"/>
    <lineage>
        <taxon>Bacteria</taxon>
        <taxon>Candidatus Dojkabacteria</taxon>
    </lineage>
</organism>
<dbReference type="InterPro" id="IPR025714">
    <property type="entry name" value="Methyltranfer_dom"/>
</dbReference>
<dbReference type="PANTHER" id="PTHR13610:SF11">
    <property type="entry name" value="METHYLTRANSFERASE DOMAIN-CONTAINING PROTEIN"/>
    <property type="match status" value="1"/>
</dbReference>
<dbReference type="Proteomes" id="UP000576550">
    <property type="component" value="Unassembled WGS sequence"/>
</dbReference>
<dbReference type="AlphaFoldDB" id="A0A832R947"/>
<dbReference type="GO" id="GO:0032259">
    <property type="term" value="P:methylation"/>
    <property type="evidence" value="ECO:0007669"/>
    <property type="project" value="UniProtKB-KW"/>
</dbReference>
<accession>A0A832R947</accession>
<evidence type="ECO:0000259" key="5">
    <source>
        <dbReference type="Pfam" id="PF13847"/>
    </source>
</evidence>
<dbReference type="GO" id="GO:0016279">
    <property type="term" value="F:protein-lysine N-methyltransferase activity"/>
    <property type="evidence" value="ECO:0007669"/>
    <property type="project" value="InterPro"/>
</dbReference>
<keyword evidence="4" id="KW-0812">Transmembrane</keyword>
<evidence type="ECO:0000313" key="7">
    <source>
        <dbReference type="Proteomes" id="UP000576550"/>
    </source>
</evidence>
<dbReference type="InterPro" id="IPR026170">
    <property type="entry name" value="FAM173A/B"/>
</dbReference>
<keyword evidence="1 6" id="KW-0489">Methyltransferase</keyword>
<evidence type="ECO:0000256" key="2">
    <source>
        <dbReference type="ARBA" id="ARBA00022679"/>
    </source>
</evidence>
<comment type="caution">
    <text evidence="6">The sequence shown here is derived from an EMBL/GenBank/DDBJ whole genome shotgun (WGS) entry which is preliminary data.</text>
</comment>
<dbReference type="SUPFAM" id="SSF53335">
    <property type="entry name" value="S-adenosyl-L-methionine-dependent methyltransferases"/>
    <property type="match status" value="1"/>
</dbReference>
<sequence>MANGITVGIVLTFIMLSGAFLLTVLINILLVPIIKTPRKVISEIIDAMNLKKDDSFVDLGCGDGKVVLEAYTNAKCKCYGLDLSPIMIILARTLRILKYPANKDIVFEVENIYEVSLKDFTKIYCYLDTKSMSILKKKLQKFIKDGGEVFSYKYGIEGMKEKKKVKLSNDEYLYIFS</sequence>
<reference evidence="6 7" key="1">
    <citation type="journal article" date="2020" name="Biotechnol. Biofuels">
        <title>New insights from the biogas microbiome by comprehensive genome-resolved metagenomics of nearly 1600 species originating from multiple anaerobic digesters.</title>
        <authorList>
            <person name="Campanaro S."/>
            <person name="Treu L."/>
            <person name="Rodriguez-R L.M."/>
            <person name="Kovalovszki A."/>
            <person name="Ziels R.M."/>
            <person name="Maus I."/>
            <person name="Zhu X."/>
            <person name="Kougias P.G."/>
            <person name="Basile A."/>
            <person name="Luo G."/>
            <person name="Schluter A."/>
            <person name="Konstantinidis K.T."/>
            <person name="Angelidaki I."/>
        </authorList>
    </citation>
    <scope>NUCLEOTIDE SEQUENCE [LARGE SCALE GENOMIC DNA]</scope>
    <source>
        <strain evidence="6">AS05jafATM_89</strain>
    </source>
</reference>
<evidence type="ECO:0000256" key="4">
    <source>
        <dbReference type="SAM" id="Phobius"/>
    </source>
</evidence>
<dbReference type="EMBL" id="DUTP01000003">
    <property type="protein sequence ID" value="HHX99495.1"/>
    <property type="molecule type" value="Genomic_DNA"/>
</dbReference>
<dbReference type="Gene3D" id="3.40.50.150">
    <property type="entry name" value="Vaccinia Virus protein VP39"/>
    <property type="match status" value="1"/>
</dbReference>
<keyword evidence="2 6" id="KW-0808">Transferase</keyword>
<dbReference type="PANTHER" id="PTHR13610">
    <property type="entry name" value="METHYLTRANSFERASE DOMAIN-CONTAINING PROTEIN"/>
    <property type="match status" value="1"/>
</dbReference>
<dbReference type="InterPro" id="IPR029063">
    <property type="entry name" value="SAM-dependent_MTases_sf"/>
</dbReference>